<dbReference type="EMBL" id="CM055739">
    <property type="protein sequence ID" value="KAJ8004301.1"/>
    <property type="molecule type" value="Genomic_DNA"/>
</dbReference>
<comment type="caution">
    <text evidence="1">The sequence shown here is derived from an EMBL/GenBank/DDBJ whole genome shotgun (WGS) entry which is preliminary data.</text>
</comment>
<evidence type="ECO:0000313" key="1">
    <source>
        <dbReference type="EMBL" id="KAJ8004301.1"/>
    </source>
</evidence>
<organism evidence="1 2">
    <name type="scientific">Dallia pectoralis</name>
    <name type="common">Alaska blackfish</name>
    <dbReference type="NCBI Taxonomy" id="75939"/>
    <lineage>
        <taxon>Eukaryota</taxon>
        <taxon>Metazoa</taxon>
        <taxon>Chordata</taxon>
        <taxon>Craniata</taxon>
        <taxon>Vertebrata</taxon>
        <taxon>Euteleostomi</taxon>
        <taxon>Actinopterygii</taxon>
        <taxon>Neopterygii</taxon>
        <taxon>Teleostei</taxon>
        <taxon>Protacanthopterygii</taxon>
        <taxon>Esociformes</taxon>
        <taxon>Umbridae</taxon>
        <taxon>Dallia</taxon>
    </lineage>
</organism>
<dbReference type="Proteomes" id="UP001157502">
    <property type="component" value="Chromosome 12"/>
</dbReference>
<name>A0ACC2GKZ0_DALPE</name>
<evidence type="ECO:0000313" key="2">
    <source>
        <dbReference type="Proteomes" id="UP001157502"/>
    </source>
</evidence>
<gene>
    <name evidence="1" type="ORF">DPEC_G00157710</name>
</gene>
<accession>A0ACC2GKZ0</accession>
<reference evidence="1" key="1">
    <citation type="submission" date="2021-05" db="EMBL/GenBank/DDBJ databases">
        <authorList>
            <person name="Pan Q."/>
            <person name="Jouanno E."/>
            <person name="Zahm M."/>
            <person name="Klopp C."/>
            <person name="Cabau C."/>
            <person name="Louis A."/>
            <person name="Berthelot C."/>
            <person name="Parey E."/>
            <person name="Roest Crollius H."/>
            <person name="Montfort J."/>
            <person name="Robinson-Rechavi M."/>
            <person name="Bouchez O."/>
            <person name="Lampietro C."/>
            <person name="Lopez Roques C."/>
            <person name="Donnadieu C."/>
            <person name="Postlethwait J."/>
            <person name="Bobe J."/>
            <person name="Dillon D."/>
            <person name="Chandos A."/>
            <person name="von Hippel F."/>
            <person name="Guiguen Y."/>
        </authorList>
    </citation>
    <scope>NUCLEOTIDE SEQUENCE</scope>
    <source>
        <strain evidence="1">YG-Jan2019</strain>
    </source>
</reference>
<protein>
    <submittedName>
        <fullName evidence="1">Uncharacterized protein</fullName>
    </submittedName>
</protein>
<keyword evidence="2" id="KW-1185">Reference proteome</keyword>
<proteinExistence type="predicted"/>
<sequence>MEGDIFFKSTGEPSQSYVYFTITASPSVVMVFAVPGSCSLGHTVAKHLATRKQRNYCYCTVSDRFGPYINTILMIRLILNKDMVHCNLLHGSYCQMYVSINYTAPAILMYIVLQID</sequence>